<reference evidence="4 5" key="1">
    <citation type="submission" date="2016-12" db="EMBL/GenBank/DDBJ databases">
        <authorList>
            <person name="Song W.-J."/>
            <person name="Kurnit D.M."/>
        </authorList>
    </citation>
    <scope>NUCLEOTIDE SEQUENCE [LARGE SCALE GENOMIC DNA]</scope>
    <source>
        <strain evidence="4 5">HSG9</strain>
    </source>
</reference>
<dbReference type="OrthoDB" id="1376781at2"/>
<dbReference type="EMBL" id="MTBC01000001">
    <property type="protein sequence ID" value="OQD44008.1"/>
    <property type="molecule type" value="Genomic_DNA"/>
</dbReference>
<dbReference type="SMART" id="SM00448">
    <property type="entry name" value="REC"/>
    <property type="match status" value="1"/>
</dbReference>
<dbReference type="Proteomes" id="UP000191680">
    <property type="component" value="Unassembled WGS sequence"/>
</dbReference>
<evidence type="ECO:0000313" key="5">
    <source>
        <dbReference type="Proteomes" id="UP000191680"/>
    </source>
</evidence>
<organism evidence="4 5">
    <name type="scientific">Croceivirga radicis</name>
    <dbReference type="NCBI Taxonomy" id="1929488"/>
    <lineage>
        <taxon>Bacteria</taxon>
        <taxon>Pseudomonadati</taxon>
        <taxon>Bacteroidota</taxon>
        <taxon>Flavobacteriia</taxon>
        <taxon>Flavobacteriales</taxon>
        <taxon>Flavobacteriaceae</taxon>
        <taxon>Croceivirga</taxon>
    </lineage>
</organism>
<feature type="modified residue" description="4-aspartylphosphate" evidence="2">
    <location>
        <position position="61"/>
    </location>
</feature>
<gene>
    <name evidence="4" type="ORF">BUL40_00180</name>
</gene>
<dbReference type="InterPro" id="IPR011006">
    <property type="entry name" value="CheY-like_superfamily"/>
</dbReference>
<evidence type="ECO:0000313" key="4">
    <source>
        <dbReference type="EMBL" id="OQD44008.1"/>
    </source>
</evidence>
<dbReference type="GO" id="GO:0000160">
    <property type="term" value="P:phosphorelay signal transduction system"/>
    <property type="evidence" value="ECO:0007669"/>
    <property type="project" value="InterPro"/>
</dbReference>
<dbReference type="RefSeq" id="WP_010518986.1">
    <property type="nucleotide sequence ID" value="NZ_AFOE01000033.1"/>
</dbReference>
<dbReference type="Pfam" id="PF00072">
    <property type="entry name" value="Response_reg"/>
    <property type="match status" value="1"/>
</dbReference>
<dbReference type="CDD" id="cd00156">
    <property type="entry name" value="REC"/>
    <property type="match status" value="1"/>
</dbReference>
<dbReference type="AlphaFoldDB" id="A0A1V6LV51"/>
<sequence length="130" mass="14812">MSQEIFIIDDDLVSQFATRYCIEQTGLSFEVTTCGSAEEGLDKCATWVEEYGKLPDIIFLDLIMGEMDGWDFLEHLKVYEGKYTMPKVYVLSSFVNSKDREKAKNNPVIAGYFDKPLAKTNLNKVFKKAS</sequence>
<dbReference type="PANTHER" id="PTHR44591:SF24">
    <property type="entry name" value="PROTEIN-GLUTAMATE METHYLESTERASE_PROTEIN-GLUTAMINE GLUTAMINASE 1"/>
    <property type="match status" value="1"/>
</dbReference>
<keyword evidence="1 2" id="KW-0597">Phosphoprotein</keyword>
<protein>
    <submittedName>
        <fullName evidence="4">Response regulator</fullName>
    </submittedName>
</protein>
<accession>A0A1V6LV51</accession>
<comment type="caution">
    <text evidence="4">The sequence shown here is derived from an EMBL/GenBank/DDBJ whole genome shotgun (WGS) entry which is preliminary data.</text>
</comment>
<proteinExistence type="predicted"/>
<evidence type="ECO:0000259" key="3">
    <source>
        <dbReference type="PROSITE" id="PS50110"/>
    </source>
</evidence>
<dbReference type="Gene3D" id="3.40.50.2300">
    <property type="match status" value="1"/>
</dbReference>
<dbReference type="PROSITE" id="PS50110">
    <property type="entry name" value="RESPONSE_REGULATORY"/>
    <property type="match status" value="1"/>
</dbReference>
<feature type="domain" description="Response regulatory" evidence="3">
    <location>
        <begin position="4"/>
        <end position="130"/>
    </location>
</feature>
<keyword evidence="5" id="KW-1185">Reference proteome</keyword>
<name>A0A1V6LV51_9FLAO</name>
<dbReference type="InterPro" id="IPR050595">
    <property type="entry name" value="Bact_response_regulator"/>
</dbReference>
<evidence type="ECO:0000256" key="1">
    <source>
        <dbReference type="ARBA" id="ARBA00022553"/>
    </source>
</evidence>
<dbReference type="SUPFAM" id="SSF52172">
    <property type="entry name" value="CheY-like"/>
    <property type="match status" value="1"/>
</dbReference>
<dbReference type="InterPro" id="IPR001789">
    <property type="entry name" value="Sig_transdc_resp-reg_receiver"/>
</dbReference>
<dbReference type="PANTHER" id="PTHR44591">
    <property type="entry name" value="STRESS RESPONSE REGULATOR PROTEIN 1"/>
    <property type="match status" value="1"/>
</dbReference>
<evidence type="ECO:0000256" key="2">
    <source>
        <dbReference type="PROSITE-ProRule" id="PRU00169"/>
    </source>
</evidence>